<accession>A0A2P1PYF4</accession>
<name>A0A2P1PYF4_9GAMM</name>
<dbReference type="SUPFAM" id="SSF53335">
    <property type="entry name" value="S-adenosyl-L-methionine-dependent methyltransferases"/>
    <property type="match status" value="1"/>
</dbReference>
<evidence type="ECO:0000313" key="2">
    <source>
        <dbReference type="Proteomes" id="UP000241074"/>
    </source>
</evidence>
<dbReference type="AlphaFoldDB" id="A0A2P1PYF4"/>
<dbReference type="InterPro" id="IPR029063">
    <property type="entry name" value="SAM-dependent_MTases_sf"/>
</dbReference>
<gene>
    <name evidence="1" type="ORF">C7S18_23010</name>
</gene>
<dbReference type="RefSeq" id="WP_106893788.1">
    <property type="nucleotide sequence ID" value="NZ_CP027860.1"/>
</dbReference>
<organism evidence="1 2">
    <name type="scientific">Ahniella affigens</name>
    <dbReference type="NCBI Taxonomy" id="2021234"/>
    <lineage>
        <taxon>Bacteria</taxon>
        <taxon>Pseudomonadati</taxon>
        <taxon>Pseudomonadota</taxon>
        <taxon>Gammaproteobacteria</taxon>
        <taxon>Lysobacterales</taxon>
        <taxon>Rhodanobacteraceae</taxon>
        <taxon>Ahniella</taxon>
    </lineage>
</organism>
<sequence length="222" mass="24914">MYELFKSILRATPLWAPLKRQVDRRRDQRALLDWRAAGRPAPPPHIVKQRFLRAHANAFQTPILVETGTFRGDMLAALAADFDKLYSIELSQELWQRARERFADKPHIELIQGDSGVEIKNLLPKLDRPALFWLDGHYSAGDTARGDKDTPILEELAAILEIKAPQHLIVIDDARCFGSDPAYPTIAAITAFVAARRPDLTVSVAEDSIRICPTGRQSPLSD</sequence>
<dbReference type="OrthoDB" id="5329963at2"/>
<proteinExistence type="predicted"/>
<evidence type="ECO:0008006" key="3">
    <source>
        <dbReference type="Google" id="ProtNLM"/>
    </source>
</evidence>
<evidence type="ECO:0000313" key="1">
    <source>
        <dbReference type="EMBL" id="AVP99869.1"/>
    </source>
</evidence>
<reference evidence="1 2" key="2">
    <citation type="submission" date="2018-03" db="EMBL/GenBank/DDBJ databases">
        <authorList>
            <person name="Keele B.F."/>
        </authorList>
    </citation>
    <scope>NUCLEOTIDE SEQUENCE [LARGE SCALE GENOMIC DNA]</scope>
    <source>
        <strain evidence="1 2">D13</strain>
    </source>
</reference>
<reference evidence="1 2" key="1">
    <citation type="submission" date="2018-03" db="EMBL/GenBank/DDBJ databases">
        <title>Ahniella affigens gen. nov., sp. nov., a gammaproteobacterium isolated from sandy soil near a stream.</title>
        <authorList>
            <person name="Ko Y."/>
            <person name="Kim J.-H."/>
        </authorList>
    </citation>
    <scope>NUCLEOTIDE SEQUENCE [LARGE SCALE GENOMIC DNA]</scope>
    <source>
        <strain evidence="1 2">D13</strain>
    </source>
</reference>
<dbReference type="Gene3D" id="3.40.50.150">
    <property type="entry name" value="Vaccinia Virus protein VP39"/>
    <property type="match status" value="1"/>
</dbReference>
<dbReference type="KEGG" id="xba:C7S18_23010"/>
<keyword evidence="2" id="KW-1185">Reference proteome</keyword>
<dbReference type="Proteomes" id="UP000241074">
    <property type="component" value="Chromosome"/>
</dbReference>
<dbReference type="EMBL" id="CP027860">
    <property type="protein sequence ID" value="AVP99869.1"/>
    <property type="molecule type" value="Genomic_DNA"/>
</dbReference>
<protein>
    <recommendedName>
        <fullName evidence="3">Class I SAM-dependent methyltransferase</fullName>
    </recommendedName>
</protein>